<evidence type="ECO:0000256" key="2">
    <source>
        <dbReference type="ARBA" id="ARBA00009539"/>
    </source>
</evidence>
<evidence type="ECO:0000313" key="12">
    <source>
        <dbReference type="Proteomes" id="UP000179047"/>
    </source>
</evidence>
<evidence type="ECO:0000256" key="6">
    <source>
        <dbReference type="ARBA" id="ARBA00023002"/>
    </source>
</evidence>
<comment type="function">
    <text evidence="7 8">Key enzyme in folate metabolism. Catalyzes an essential reaction for de novo glycine and purine synthesis, and for DNA precursor synthesis.</text>
</comment>
<dbReference type="GO" id="GO:0005829">
    <property type="term" value="C:cytosol"/>
    <property type="evidence" value="ECO:0007669"/>
    <property type="project" value="TreeGrafter"/>
</dbReference>
<dbReference type="PRINTS" id="PR00070">
    <property type="entry name" value="DHFR"/>
</dbReference>
<keyword evidence="5 8" id="KW-0521">NADP</keyword>
<dbReference type="InterPro" id="IPR017925">
    <property type="entry name" value="DHFR_CS"/>
</dbReference>
<comment type="similarity">
    <text evidence="2 8 9">Belongs to the dihydrofolate reductase family.</text>
</comment>
<dbReference type="GO" id="GO:0046655">
    <property type="term" value="P:folic acid metabolic process"/>
    <property type="evidence" value="ECO:0007669"/>
    <property type="project" value="TreeGrafter"/>
</dbReference>
<protein>
    <recommendedName>
        <fullName evidence="3 8">Dihydrofolate reductase</fullName>
        <ecNumber evidence="3 8">1.5.1.3</ecNumber>
    </recommendedName>
</protein>
<evidence type="ECO:0000256" key="9">
    <source>
        <dbReference type="RuleBase" id="RU004474"/>
    </source>
</evidence>
<dbReference type="AlphaFoldDB" id="A0A1F8GV85"/>
<dbReference type="PIRSF" id="PIRSF000194">
    <property type="entry name" value="DHFR"/>
    <property type="match status" value="1"/>
</dbReference>
<name>A0A1F8GV85_9BACT</name>
<feature type="domain" description="DHFR" evidence="10">
    <location>
        <begin position="2"/>
        <end position="160"/>
    </location>
</feature>
<proteinExistence type="inferred from homology"/>
<dbReference type="GO" id="GO:0004146">
    <property type="term" value="F:dihydrofolate reductase activity"/>
    <property type="evidence" value="ECO:0007669"/>
    <property type="project" value="UniProtKB-EC"/>
</dbReference>
<comment type="pathway">
    <text evidence="1 8">Cofactor biosynthesis; tetrahydrofolate biosynthesis; 5,6,7,8-tetrahydrofolate from 7,8-dihydrofolate: step 1/1.</text>
</comment>
<accession>A0A1F8GV85</accession>
<evidence type="ECO:0000256" key="5">
    <source>
        <dbReference type="ARBA" id="ARBA00022857"/>
    </source>
</evidence>
<dbReference type="STRING" id="1802701.A3A33_03805"/>
<dbReference type="GO" id="GO:0046452">
    <property type="term" value="P:dihydrofolate metabolic process"/>
    <property type="evidence" value="ECO:0007669"/>
    <property type="project" value="TreeGrafter"/>
</dbReference>
<dbReference type="UniPathway" id="UPA00077">
    <property type="reaction ID" value="UER00158"/>
</dbReference>
<dbReference type="PANTHER" id="PTHR48069:SF3">
    <property type="entry name" value="DIHYDROFOLATE REDUCTASE"/>
    <property type="match status" value="1"/>
</dbReference>
<dbReference type="InterPro" id="IPR024072">
    <property type="entry name" value="DHFR-like_dom_sf"/>
</dbReference>
<evidence type="ECO:0000313" key="11">
    <source>
        <dbReference type="EMBL" id="OGN29313.1"/>
    </source>
</evidence>
<dbReference type="PROSITE" id="PS51330">
    <property type="entry name" value="DHFR_2"/>
    <property type="match status" value="1"/>
</dbReference>
<dbReference type="EMBL" id="MGKP01000008">
    <property type="protein sequence ID" value="OGN29313.1"/>
    <property type="molecule type" value="Genomic_DNA"/>
</dbReference>
<dbReference type="FunFam" id="3.40.430.10:FF:000001">
    <property type="entry name" value="Dihydrofolate reductase"/>
    <property type="match status" value="1"/>
</dbReference>
<dbReference type="GO" id="GO:0006730">
    <property type="term" value="P:one-carbon metabolic process"/>
    <property type="evidence" value="ECO:0007669"/>
    <property type="project" value="UniProtKB-KW"/>
</dbReference>
<organism evidence="11 12">
    <name type="scientific">Candidatus Yanofskybacteria bacterium RIFCSPLOWO2_01_FULL_49_25</name>
    <dbReference type="NCBI Taxonomy" id="1802701"/>
    <lineage>
        <taxon>Bacteria</taxon>
        <taxon>Candidatus Yanofskyibacteriota</taxon>
    </lineage>
</organism>
<dbReference type="PROSITE" id="PS00075">
    <property type="entry name" value="DHFR_1"/>
    <property type="match status" value="1"/>
</dbReference>
<evidence type="ECO:0000256" key="1">
    <source>
        <dbReference type="ARBA" id="ARBA00004903"/>
    </source>
</evidence>
<dbReference type="CDD" id="cd00209">
    <property type="entry name" value="DHFR"/>
    <property type="match status" value="1"/>
</dbReference>
<comment type="catalytic activity">
    <reaction evidence="8">
        <text>(6S)-5,6,7,8-tetrahydrofolate + NADP(+) = 7,8-dihydrofolate + NADPH + H(+)</text>
        <dbReference type="Rhea" id="RHEA:15009"/>
        <dbReference type="ChEBI" id="CHEBI:15378"/>
        <dbReference type="ChEBI" id="CHEBI:57451"/>
        <dbReference type="ChEBI" id="CHEBI:57453"/>
        <dbReference type="ChEBI" id="CHEBI:57783"/>
        <dbReference type="ChEBI" id="CHEBI:58349"/>
        <dbReference type="EC" id="1.5.1.3"/>
    </reaction>
</comment>
<dbReference type="PANTHER" id="PTHR48069">
    <property type="entry name" value="DIHYDROFOLATE REDUCTASE"/>
    <property type="match status" value="1"/>
</dbReference>
<evidence type="ECO:0000256" key="3">
    <source>
        <dbReference type="ARBA" id="ARBA00012856"/>
    </source>
</evidence>
<keyword evidence="6 8" id="KW-0560">Oxidoreductase</keyword>
<evidence type="ECO:0000256" key="4">
    <source>
        <dbReference type="ARBA" id="ARBA00022563"/>
    </source>
</evidence>
<evidence type="ECO:0000256" key="7">
    <source>
        <dbReference type="ARBA" id="ARBA00025067"/>
    </source>
</evidence>
<dbReference type="EC" id="1.5.1.3" evidence="3 8"/>
<dbReference type="GO" id="GO:0070401">
    <property type="term" value="F:NADP+ binding"/>
    <property type="evidence" value="ECO:0007669"/>
    <property type="project" value="UniProtKB-ARBA"/>
</dbReference>
<dbReference type="Proteomes" id="UP000179047">
    <property type="component" value="Unassembled WGS sequence"/>
</dbReference>
<dbReference type="GO" id="GO:0046654">
    <property type="term" value="P:tetrahydrofolate biosynthetic process"/>
    <property type="evidence" value="ECO:0007669"/>
    <property type="project" value="UniProtKB-UniPathway"/>
</dbReference>
<dbReference type="SUPFAM" id="SSF53597">
    <property type="entry name" value="Dihydrofolate reductase-like"/>
    <property type="match status" value="1"/>
</dbReference>
<evidence type="ECO:0000256" key="8">
    <source>
        <dbReference type="PIRNR" id="PIRNR000194"/>
    </source>
</evidence>
<reference evidence="11 12" key="1">
    <citation type="journal article" date="2016" name="Nat. Commun.">
        <title>Thousands of microbial genomes shed light on interconnected biogeochemical processes in an aquifer system.</title>
        <authorList>
            <person name="Anantharaman K."/>
            <person name="Brown C.T."/>
            <person name="Hug L.A."/>
            <person name="Sharon I."/>
            <person name="Castelle C.J."/>
            <person name="Probst A.J."/>
            <person name="Thomas B.C."/>
            <person name="Singh A."/>
            <person name="Wilkins M.J."/>
            <person name="Karaoz U."/>
            <person name="Brodie E.L."/>
            <person name="Williams K.H."/>
            <person name="Hubbard S.S."/>
            <person name="Banfield J.F."/>
        </authorList>
    </citation>
    <scope>NUCLEOTIDE SEQUENCE [LARGE SCALE GENOMIC DNA]</scope>
</reference>
<sequence>MLLSLIAAFGNNRAIGEKNTLPWSMPADLKRFREVTSGHPIIMGRKTYESIGRPLPKRLNIVVTRDQSLALPGCTVAHSLDEALATMGTAEEAFVIGGGQLFAEALPRADRMYLTFINATFPGDVFFPEYDTAQWREISREDHVADAENPHPYSFVTLERK</sequence>
<dbReference type="InterPro" id="IPR012259">
    <property type="entry name" value="DHFR"/>
</dbReference>
<keyword evidence="4 8" id="KW-0554">One-carbon metabolism</keyword>
<evidence type="ECO:0000259" key="10">
    <source>
        <dbReference type="PROSITE" id="PS51330"/>
    </source>
</evidence>
<dbReference type="Pfam" id="PF00186">
    <property type="entry name" value="DHFR_1"/>
    <property type="match status" value="1"/>
</dbReference>
<dbReference type="Gene3D" id="3.40.430.10">
    <property type="entry name" value="Dihydrofolate Reductase, subunit A"/>
    <property type="match status" value="1"/>
</dbReference>
<gene>
    <name evidence="11" type="ORF">A3A33_03805</name>
</gene>
<dbReference type="InterPro" id="IPR001796">
    <property type="entry name" value="DHFR_dom"/>
</dbReference>
<comment type="caution">
    <text evidence="11">The sequence shown here is derived from an EMBL/GenBank/DDBJ whole genome shotgun (WGS) entry which is preliminary data.</text>
</comment>